<protein>
    <recommendedName>
        <fullName evidence="3">Excreted virulence factor EspC (Type VII ESX diderm)</fullName>
    </recommendedName>
</protein>
<organism evidence="1 2">
    <name type="scientific">Micromonospora olivasterospora</name>
    <dbReference type="NCBI Taxonomy" id="1880"/>
    <lineage>
        <taxon>Bacteria</taxon>
        <taxon>Bacillati</taxon>
        <taxon>Actinomycetota</taxon>
        <taxon>Actinomycetes</taxon>
        <taxon>Micromonosporales</taxon>
        <taxon>Micromonosporaceae</taxon>
        <taxon>Micromonospora</taxon>
    </lineage>
</organism>
<gene>
    <name evidence="1" type="ORF">JD77_03504</name>
</gene>
<dbReference type="Proteomes" id="UP000319825">
    <property type="component" value="Unassembled WGS sequence"/>
</dbReference>
<dbReference type="AlphaFoldDB" id="A0A562IBY3"/>
<comment type="caution">
    <text evidence="1">The sequence shown here is derived from an EMBL/GenBank/DDBJ whole genome shotgun (WGS) entry which is preliminary data.</text>
</comment>
<dbReference type="RefSeq" id="WP_145775308.1">
    <property type="nucleotide sequence ID" value="NZ_BAAATQ010000042.1"/>
</dbReference>
<sequence>MSEGQLWLDPGRARRGGADLSLAGEALTARHGQVGGAIAAASAARPWGRDDIGASFEKQYRGFEETLLRAWSGVGRAIESLGADVVRSVDNAVQADARSAGRLGRVTDERPAGR</sequence>
<proteinExistence type="predicted"/>
<keyword evidence="2" id="KW-1185">Reference proteome</keyword>
<evidence type="ECO:0008006" key="3">
    <source>
        <dbReference type="Google" id="ProtNLM"/>
    </source>
</evidence>
<dbReference type="OrthoDB" id="3383480at2"/>
<name>A0A562IBY3_MICOL</name>
<dbReference type="EMBL" id="VLKE01000001">
    <property type="protein sequence ID" value="TWH68511.1"/>
    <property type="molecule type" value="Genomic_DNA"/>
</dbReference>
<evidence type="ECO:0000313" key="2">
    <source>
        <dbReference type="Proteomes" id="UP000319825"/>
    </source>
</evidence>
<reference evidence="1 2" key="1">
    <citation type="submission" date="2019-07" db="EMBL/GenBank/DDBJ databases">
        <title>R&amp;d 2014.</title>
        <authorList>
            <person name="Klenk H.-P."/>
        </authorList>
    </citation>
    <scope>NUCLEOTIDE SEQUENCE [LARGE SCALE GENOMIC DNA]</scope>
    <source>
        <strain evidence="1 2">DSM 43868</strain>
    </source>
</reference>
<evidence type="ECO:0000313" key="1">
    <source>
        <dbReference type="EMBL" id="TWH68511.1"/>
    </source>
</evidence>
<accession>A0A562IBY3</accession>